<dbReference type="RefSeq" id="WP_190353072.1">
    <property type="nucleotide sequence ID" value="NZ_JACJPY010000122.1"/>
</dbReference>
<gene>
    <name evidence="1" type="ORF">H6F44_21150</name>
</gene>
<proteinExistence type="predicted"/>
<dbReference type="EMBL" id="JACJPY010000122">
    <property type="protein sequence ID" value="MBD2152606.1"/>
    <property type="molecule type" value="Genomic_DNA"/>
</dbReference>
<protein>
    <submittedName>
        <fullName evidence="1">DUF697 domain-containing protein</fullName>
    </submittedName>
</protein>
<reference evidence="1" key="2">
    <citation type="submission" date="2020-08" db="EMBL/GenBank/DDBJ databases">
        <authorList>
            <person name="Chen M."/>
            <person name="Teng W."/>
            <person name="Zhao L."/>
            <person name="Hu C."/>
            <person name="Zhou Y."/>
            <person name="Han B."/>
            <person name="Song L."/>
            <person name="Shu W."/>
        </authorList>
    </citation>
    <scope>NUCLEOTIDE SEQUENCE</scope>
    <source>
        <strain evidence="1">FACHB-1277</strain>
    </source>
</reference>
<reference evidence="1" key="1">
    <citation type="journal article" date="2015" name="ISME J.">
        <title>Draft Genome Sequence of Streptomyces incarnatus NRRL8089, which Produces the Nucleoside Antibiotic Sinefungin.</title>
        <authorList>
            <person name="Oshima K."/>
            <person name="Hattori M."/>
            <person name="Shimizu H."/>
            <person name="Fukuda K."/>
            <person name="Nemoto M."/>
            <person name="Inagaki K."/>
            <person name="Tamura T."/>
        </authorList>
    </citation>
    <scope>NUCLEOTIDE SEQUENCE</scope>
    <source>
        <strain evidence="1">FACHB-1277</strain>
    </source>
</reference>
<accession>A0A926UWP4</accession>
<comment type="caution">
    <text evidence="1">The sequence shown here is derived from an EMBL/GenBank/DDBJ whole genome shotgun (WGS) entry which is preliminary data.</text>
</comment>
<organism evidence="1 2">
    <name type="scientific">Pseudanabaena cinerea FACHB-1277</name>
    <dbReference type="NCBI Taxonomy" id="2949581"/>
    <lineage>
        <taxon>Bacteria</taxon>
        <taxon>Bacillati</taxon>
        <taxon>Cyanobacteriota</taxon>
        <taxon>Cyanophyceae</taxon>
        <taxon>Pseudanabaenales</taxon>
        <taxon>Pseudanabaenaceae</taxon>
        <taxon>Pseudanabaena</taxon>
        <taxon>Pseudanabaena cinerea</taxon>
    </lineage>
</organism>
<keyword evidence="2" id="KW-1185">Reference proteome</keyword>
<dbReference type="AlphaFoldDB" id="A0A926UWP4"/>
<name>A0A926UWP4_9CYAN</name>
<sequence length="210" mass="23153">MSFINLDEIWKFINGDFSNLDEDGKKENTSRVRQIAATTGAVACAIPNVPFADFFIITPIQALMVRAIGNIYGYKVNESTAAEILTVIGGGWLGQQTLLAAFRIGLPGAGGLVGSIFVYGWTYGMGKAAEVYFASNMTASKEDLKKARETGAKEGEIAYKQDEELRKRIKGMQGQCFTKDQIIYALWNVAKDDGESYRKAEMEYTRLVSD</sequence>
<evidence type="ECO:0000313" key="2">
    <source>
        <dbReference type="Proteomes" id="UP000631421"/>
    </source>
</evidence>
<evidence type="ECO:0000313" key="1">
    <source>
        <dbReference type="EMBL" id="MBD2152606.1"/>
    </source>
</evidence>
<dbReference type="Proteomes" id="UP000631421">
    <property type="component" value="Unassembled WGS sequence"/>
</dbReference>